<keyword evidence="5 9" id="KW-0378">Hydrolase</keyword>
<evidence type="ECO:0000256" key="10">
    <source>
        <dbReference type="SAM" id="SignalP"/>
    </source>
</evidence>
<dbReference type="EMBL" id="AZHC01000015">
    <property type="protein sequence ID" value="OAA41639.1"/>
    <property type="molecule type" value="Genomic_DNA"/>
</dbReference>
<feature type="chain" id="PRO_5007884858" evidence="10">
    <location>
        <begin position="26"/>
        <end position="407"/>
    </location>
</feature>
<dbReference type="OrthoDB" id="187139at2759"/>
<dbReference type="Gene3D" id="2.160.20.10">
    <property type="entry name" value="Single-stranded right-handed beta-helix, Pectin lyase-like"/>
    <property type="match status" value="1"/>
</dbReference>
<dbReference type="InterPro" id="IPR012334">
    <property type="entry name" value="Pectin_lyas_fold"/>
</dbReference>
<dbReference type="GO" id="GO:0005975">
    <property type="term" value="P:carbohydrate metabolic process"/>
    <property type="evidence" value="ECO:0007669"/>
    <property type="project" value="InterPro"/>
</dbReference>
<dbReference type="InterPro" id="IPR000743">
    <property type="entry name" value="Glyco_hydro_28"/>
</dbReference>
<gene>
    <name evidence="11" type="ORF">NOR_05147</name>
</gene>
<organism evidence="11 12">
    <name type="scientific">Metarhizium rileyi (strain RCEF 4871)</name>
    <name type="common">Nomuraea rileyi</name>
    <dbReference type="NCBI Taxonomy" id="1649241"/>
    <lineage>
        <taxon>Eukaryota</taxon>
        <taxon>Fungi</taxon>
        <taxon>Dikarya</taxon>
        <taxon>Ascomycota</taxon>
        <taxon>Pezizomycotina</taxon>
        <taxon>Sordariomycetes</taxon>
        <taxon>Hypocreomycetidae</taxon>
        <taxon>Hypocreales</taxon>
        <taxon>Clavicipitaceae</taxon>
        <taxon>Metarhizium</taxon>
    </lineage>
</organism>
<comment type="caution">
    <text evidence="11">The sequence shown here is derived from an EMBL/GenBank/DDBJ whole genome shotgun (WGS) entry which is preliminary data.</text>
</comment>
<comment type="similarity">
    <text evidence="2 9">Belongs to the glycosyl hydrolase 28 family.</text>
</comment>
<dbReference type="GO" id="GO:0005576">
    <property type="term" value="C:extracellular region"/>
    <property type="evidence" value="ECO:0007669"/>
    <property type="project" value="UniProtKB-SubCell"/>
</dbReference>
<feature type="signal peptide" evidence="10">
    <location>
        <begin position="1"/>
        <end position="25"/>
    </location>
</feature>
<evidence type="ECO:0000256" key="9">
    <source>
        <dbReference type="RuleBase" id="RU361169"/>
    </source>
</evidence>
<dbReference type="STRING" id="1081105.A0A167CW05"/>
<evidence type="ECO:0000256" key="4">
    <source>
        <dbReference type="ARBA" id="ARBA00022729"/>
    </source>
</evidence>
<proteinExistence type="inferred from homology"/>
<name>A0A167CW05_METRR</name>
<evidence type="ECO:0000256" key="6">
    <source>
        <dbReference type="ARBA" id="ARBA00023180"/>
    </source>
</evidence>
<sequence>MVRFQLRASLVLALFLLSAARFGQCRKTCVVKPGGNVHHDDAPAIIEAFDECTHRGRVVFLSTKYHVNSVMQIGRLEDVHIDVYGELLWSTDIEYWLQNSLEVGYQNQSTAFMIGGNRVRINGYGRGTFNGNGDAWYEFIDKQENKSNFPRRPHALTLNGLTNSVVKGMRFIRSQMWTLSMIYCRNVDLEDIFINNTGNVVGSLYNGDDCISLKGNSTDIGIYDSECYDGSGIALGSIGQFREQFETMERLTVKNVHFGNTLHAVYFKTWTDDQNGYPPNGGGGGLGYCSDMVFSNLTVSSIRNAAVAISQCTQFTGAPGSGSCTDSRFQIRDVAFRGITGTTMSTRAASLQCSAIAPCTDLGIFDVNLTLSSGTAADEYLCGNVKNNVGFNCTGKPCEEPSGSGEC</sequence>
<dbReference type="PANTHER" id="PTHR31736">
    <property type="match status" value="1"/>
</dbReference>
<dbReference type="SUPFAM" id="SSF51126">
    <property type="entry name" value="Pectin lyase-like"/>
    <property type="match status" value="1"/>
</dbReference>
<evidence type="ECO:0000313" key="12">
    <source>
        <dbReference type="Proteomes" id="UP000243498"/>
    </source>
</evidence>
<dbReference type="InterPro" id="IPR011050">
    <property type="entry name" value="Pectin_lyase_fold/virulence"/>
</dbReference>
<evidence type="ECO:0000256" key="5">
    <source>
        <dbReference type="ARBA" id="ARBA00022801"/>
    </source>
</evidence>
<comment type="subcellular location">
    <subcellularLocation>
        <location evidence="1">Secreted</location>
    </subcellularLocation>
</comment>
<dbReference type="Proteomes" id="UP000243498">
    <property type="component" value="Unassembled WGS sequence"/>
</dbReference>
<dbReference type="Pfam" id="PF00295">
    <property type="entry name" value="Glyco_hydro_28"/>
    <property type="match status" value="2"/>
</dbReference>
<evidence type="ECO:0000256" key="3">
    <source>
        <dbReference type="ARBA" id="ARBA00022525"/>
    </source>
</evidence>
<evidence type="ECO:0000313" key="11">
    <source>
        <dbReference type="EMBL" id="OAA41639.1"/>
    </source>
</evidence>
<keyword evidence="3" id="KW-0964">Secreted</keyword>
<keyword evidence="4 10" id="KW-0732">Signal</keyword>
<reference evidence="11 12" key="1">
    <citation type="journal article" date="2016" name="Genome Biol. Evol.">
        <title>Divergent and convergent evolution of fungal pathogenicity.</title>
        <authorList>
            <person name="Shang Y."/>
            <person name="Xiao G."/>
            <person name="Zheng P."/>
            <person name="Cen K."/>
            <person name="Zhan S."/>
            <person name="Wang C."/>
        </authorList>
    </citation>
    <scope>NUCLEOTIDE SEQUENCE [LARGE SCALE GENOMIC DNA]</scope>
    <source>
        <strain evidence="11 12">RCEF 4871</strain>
    </source>
</reference>
<dbReference type="PANTHER" id="PTHR31736:SF8">
    <property type="entry name" value="PUTATIVE (AFU_ORTHOLOGUE AFUA_7G06410)-RELATED"/>
    <property type="match status" value="1"/>
</dbReference>
<keyword evidence="12" id="KW-1185">Reference proteome</keyword>
<accession>A0A167CW05</accession>
<evidence type="ECO:0000256" key="8">
    <source>
        <dbReference type="ARBA" id="ARBA00023316"/>
    </source>
</evidence>
<evidence type="ECO:0000256" key="2">
    <source>
        <dbReference type="ARBA" id="ARBA00008834"/>
    </source>
</evidence>
<dbReference type="GO" id="GO:0004650">
    <property type="term" value="F:polygalacturonase activity"/>
    <property type="evidence" value="ECO:0007669"/>
    <property type="project" value="InterPro"/>
</dbReference>
<dbReference type="OMA" id="CSAVKPC"/>
<evidence type="ECO:0000256" key="7">
    <source>
        <dbReference type="ARBA" id="ARBA00023295"/>
    </source>
</evidence>
<keyword evidence="6" id="KW-0325">Glycoprotein</keyword>
<keyword evidence="7 9" id="KW-0326">Glycosidase</keyword>
<keyword evidence="8" id="KW-0961">Cell wall biogenesis/degradation</keyword>
<dbReference type="AlphaFoldDB" id="A0A167CW05"/>
<protein>
    <submittedName>
        <fullName evidence="11">Galacturan 1,4-alpha-galacturonidase B</fullName>
    </submittedName>
</protein>
<evidence type="ECO:0000256" key="1">
    <source>
        <dbReference type="ARBA" id="ARBA00004613"/>
    </source>
</evidence>
<dbReference type="GO" id="GO:0071555">
    <property type="term" value="P:cell wall organization"/>
    <property type="evidence" value="ECO:0007669"/>
    <property type="project" value="UniProtKB-KW"/>
</dbReference>